<reference evidence="1" key="1">
    <citation type="journal article" date="2020" name="Stud. Mycol.">
        <title>101 Dothideomycetes genomes: a test case for predicting lifestyles and emergence of pathogens.</title>
        <authorList>
            <person name="Haridas S."/>
            <person name="Albert R."/>
            <person name="Binder M."/>
            <person name="Bloem J."/>
            <person name="Labutti K."/>
            <person name="Salamov A."/>
            <person name="Andreopoulos B."/>
            <person name="Baker S."/>
            <person name="Barry K."/>
            <person name="Bills G."/>
            <person name="Bluhm B."/>
            <person name="Cannon C."/>
            <person name="Castanera R."/>
            <person name="Culley D."/>
            <person name="Daum C."/>
            <person name="Ezra D."/>
            <person name="Gonzalez J."/>
            <person name="Henrissat B."/>
            <person name="Kuo A."/>
            <person name="Liang C."/>
            <person name="Lipzen A."/>
            <person name="Lutzoni F."/>
            <person name="Magnuson J."/>
            <person name="Mondo S."/>
            <person name="Nolan M."/>
            <person name="Ohm R."/>
            <person name="Pangilinan J."/>
            <person name="Park H.-J."/>
            <person name="Ramirez L."/>
            <person name="Alfaro M."/>
            <person name="Sun H."/>
            <person name="Tritt A."/>
            <person name="Yoshinaga Y."/>
            <person name="Zwiers L.-H."/>
            <person name="Turgeon B."/>
            <person name="Goodwin S."/>
            <person name="Spatafora J."/>
            <person name="Crous P."/>
            <person name="Grigoriev I."/>
        </authorList>
    </citation>
    <scope>NUCLEOTIDE SEQUENCE</scope>
    <source>
        <strain evidence="1">CBS 525.71</strain>
    </source>
</reference>
<accession>A0ACB6RWW6</accession>
<evidence type="ECO:0000313" key="2">
    <source>
        <dbReference type="Proteomes" id="UP000799754"/>
    </source>
</evidence>
<proteinExistence type="predicted"/>
<gene>
    <name evidence="1" type="ORF">BU25DRAFT_412848</name>
</gene>
<name>A0ACB6RWW6_9PLEO</name>
<organism evidence="1 2">
    <name type="scientific">Macroventuria anomochaeta</name>
    <dbReference type="NCBI Taxonomy" id="301207"/>
    <lineage>
        <taxon>Eukaryota</taxon>
        <taxon>Fungi</taxon>
        <taxon>Dikarya</taxon>
        <taxon>Ascomycota</taxon>
        <taxon>Pezizomycotina</taxon>
        <taxon>Dothideomycetes</taxon>
        <taxon>Pleosporomycetidae</taxon>
        <taxon>Pleosporales</taxon>
        <taxon>Pleosporineae</taxon>
        <taxon>Didymellaceae</taxon>
        <taxon>Macroventuria</taxon>
    </lineage>
</organism>
<dbReference type="EMBL" id="MU006726">
    <property type="protein sequence ID" value="KAF2625419.1"/>
    <property type="molecule type" value="Genomic_DNA"/>
</dbReference>
<sequence length="690" mass="77375">MPLLELSRYRYEALPGDGGQHIRIARIYPGHFDDDIHVSLRIEDFQVDDIRPADPTDIQDQLPTYEAMSYTWGPPVDSGLIFVRTEISLSSGLNTQEERADQSWHQWLPARANLLSALRHLRRDDSPRDMWIDAICIDQEEVVQKGPQVALMGTLYSQAAGVVVWLGPACDESDRAMELLNIWGSQVDFDIGLETLQPSAGSARLPAEACDERMADAGIPLECRGKDSLAVSSLFGRDWFDRLWIRQEIGLADLSRSHVQCGTMAMPWAIFRNAWGAIYLKGTSDDDPTIKHRLNNRIAHVHPVLEQKSSIYLSWVRLLFSGAECFDKRDRIYAVRSMLADESIKQVIKPDYTKTVIETYRDAAMAYLREDTDRDLRILEDCRLHAGWSGPSWVPDWTYADQTVLSPWGYYRASMDIIPIPRAWEIADLGALRVQGVFVTKVTEVHATRSLEDVHNLLVCGQRSMDGAYPAGGTVLDAYARVLCCDRYKEIDAASYSNGPFPLLKILRDYLSQLQTKPLETSTREVSSFLLRGLTGRTLLQTDSGLIGLGVGQECAQVGDEICAIFGCGPLMVIRPSCNSRDGQYRLVGPCSLDGANWGESVLGPLPRGMRHVNAEVEVDQVRKSIWVCKDEHTGELLRMDPRLLSLGIDLTDYEKSLEQAHLDHLYVESEVLVESLATRGVHVQAIDLV</sequence>
<evidence type="ECO:0000313" key="1">
    <source>
        <dbReference type="EMBL" id="KAF2625419.1"/>
    </source>
</evidence>
<keyword evidence="2" id="KW-1185">Reference proteome</keyword>
<comment type="caution">
    <text evidence="1">The sequence shown here is derived from an EMBL/GenBank/DDBJ whole genome shotgun (WGS) entry which is preliminary data.</text>
</comment>
<protein>
    <submittedName>
        <fullName evidence="1">HET-domain-containing protein</fullName>
    </submittedName>
</protein>
<dbReference type="Proteomes" id="UP000799754">
    <property type="component" value="Unassembled WGS sequence"/>
</dbReference>